<reference evidence="2" key="1">
    <citation type="submission" date="2025-08" db="UniProtKB">
        <authorList>
            <consortium name="RefSeq"/>
        </authorList>
    </citation>
    <scope>IDENTIFICATION</scope>
</reference>
<proteinExistence type="predicted"/>
<evidence type="ECO:0000313" key="2">
    <source>
        <dbReference type="RefSeq" id="XP_016436408.1"/>
    </source>
</evidence>
<dbReference type="RefSeq" id="XP_016436408.1">
    <property type="nucleotide sequence ID" value="XM_016580922.1"/>
</dbReference>
<organism evidence="2">
    <name type="scientific">Nicotiana tabacum</name>
    <name type="common">Common tobacco</name>
    <dbReference type="NCBI Taxonomy" id="4097"/>
    <lineage>
        <taxon>Eukaryota</taxon>
        <taxon>Viridiplantae</taxon>
        <taxon>Streptophyta</taxon>
        <taxon>Embryophyta</taxon>
        <taxon>Tracheophyta</taxon>
        <taxon>Spermatophyta</taxon>
        <taxon>Magnoliopsida</taxon>
        <taxon>eudicotyledons</taxon>
        <taxon>Gunneridae</taxon>
        <taxon>Pentapetalae</taxon>
        <taxon>asterids</taxon>
        <taxon>lamiids</taxon>
        <taxon>Solanales</taxon>
        <taxon>Solanaceae</taxon>
        <taxon>Nicotianoideae</taxon>
        <taxon>Nicotianeae</taxon>
        <taxon>Nicotiana</taxon>
    </lineage>
</organism>
<evidence type="ECO:0000259" key="1">
    <source>
        <dbReference type="Pfam" id="PF00078"/>
    </source>
</evidence>
<dbReference type="CDD" id="cd01650">
    <property type="entry name" value="RT_nLTR_like"/>
    <property type="match status" value="1"/>
</dbReference>
<dbReference type="PANTHER" id="PTHR46890:SF48">
    <property type="entry name" value="RNA-DIRECTED DNA POLYMERASE"/>
    <property type="match status" value="1"/>
</dbReference>
<dbReference type="SUPFAM" id="SSF56672">
    <property type="entry name" value="DNA/RNA polymerases"/>
    <property type="match status" value="1"/>
</dbReference>
<dbReference type="OrthoDB" id="1305273at2759"/>
<gene>
    <name evidence="2" type="primary">LOC107762555</name>
</gene>
<name>A0A1S3X9G1_TOBAC</name>
<sequence>MEEVKAAVFGLNGDSTCGPDGFTRQFNQDSWEVIGEDIFNMVRDFFNSAGLPSFITHTNLVLLPKKKNVPTFSDMRPIRLSNLSNKIISRVNHERLVEILPSLISPNQAGFVKGRSIKGNILLTQEIITDIRLRGKPANMVIKLDMAKAYDRVSWLFFTKMLRQIGFGEIFTSEVLRRALDALFDNPDFIGFGMLKWSQNINYLSYADDTIISCSSHYGAVQLIMNILGDYEAASGQKINKEKSSVYMHEKAHADEVNIVYLITEFQRKYFPFSYLGCPIFYSRRKDFYKRIIFKVHERLSSWKGKLLSIGGRAVLIAHVLESMPIHLLSAVNPSVYVINQLHKMFARFY</sequence>
<dbReference type="STRING" id="4097.A0A1S3X9G1"/>
<dbReference type="Pfam" id="PF00078">
    <property type="entry name" value="RVT_1"/>
    <property type="match status" value="1"/>
</dbReference>
<dbReference type="InterPro" id="IPR043502">
    <property type="entry name" value="DNA/RNA_pol_sf"/>
</dbReference>
<feature type="domain" description="Reverse transcriptase" evidence="1">
    <location>
        <begin position="65"/>
        <end position="170"/>
    </location>
</feature>
<dbReference type="AlphaFoldDB" id="A0A1S3X9G1"/>
<dbReference type="InterPro" id="IPR000477">
    <property type="entry name" value="RT_dom"/>
</dbReference>
<dbReference type="KEGG" id="nta:107762555"/>
<accession>A0A1S3X9G1</accession>
<dbReference type="OMA" id="NARIMSH"/>
<dbReference type="PaxDb" id="4097-A0A1S3X9G1"/>
<dbReference type="InterPro" id="IPR052343">
    <property type="entry name" value="Retrotransposon-Effector_Assoc"/>
</dbReference>
<dbReference type="PANTHER" id="PTHR46890">
    <property type="entry name" value="NON-LTR RETROLELEMENT REVERSE TRANSCRIPTASE-LIKE PROTEIN-RELATED"/>
    <property type="match status" value="1"/>
</dbReference>
<protein>
    <recommendedName>
        <fullName evidence="1">Reverse transcriptase domain-containing protein</fullName>
    </recommendedName>
</protein>